<feature type="non-terminal residue" evidence="4">
    <location>
        <position position="226"/>
    </location>
</feature>
<evidence type="ECO:0000313" key="4">
    <source>
        <dbReference type="EMBL" id="OEE80166.1"/>
    </source>
</evidence>
<dbReference type="GO" id="GO:0016020">
    <property type="term" value="C:membrane"/>
    <property type="evidence" value="ECO:0007669"/>
    <property type="project" value="UniProtKB-UniRule"/>
</dbReference>
<keyword evidence="4" id="KW-0966">Cell projection</keyword>
<feature type="chain" id="PRO_5009173631" evidence="2">
    <location>
        <begin position="23"/>
        <end position="226"/>
    </location>
</feature>
<dbReference type="RefSeq" id="WP_017053622.1">
    <property type="nucleotide sequence ID" value="NZ_AJYW02000011.1"/>
</dbReference>
<keyword evidence="5" id="KW-1185">Reference proteome</keyword>
<evidence type="ECO:0000259" key="3">
    <source>
        <dbReference type="PROSITE" id="PS51123"/>
    </source>
</evidence>
<comment type="caution">
    <text evidence="4">The sequence shown here is derived from an EMBL/GenBank/DDBJ whole genome shotgun (WGS) entry which is preliminary data.</text>
</comment>
<dbReference type="InterPro" id="IPR036737">
    <property type="entry name" value="OmpA-like_sf"/>
</dbReference>
<gene>
    <name evidence="4" type="ORF">A130_10625</name>
</gene>
<accession>A0A1E5D8U7</accession>
<organism evidence="4 5">
    <name type="scientific">Vibrio genomosp. F6 str. FF-238</name>
    <dbReference type="NCBI Taxonomy" id="1191298"/>
    <lineage>
        <taxon>Bacteria</taxon>
        <taxon>Pseudomonadati</taxon>
        <taxon>Pseudomonadota</taxon>
        <taxon>Gammaproteobacteria</taxon>
        <taxon>Vibrionales</taxon>
        <taxon>Vibrionaceae</taxon>
        <taxon>Vibrio</taxon>
    </lineage>
</organism>
<dbReference type="Proteomes" id="UP000094165">
    <property type="component" value="Unassembled WGS sequence"/>
</dbReference>
<dbReference type="AlphaFoldDB" id="A0A1E5D8U7"/>
<dbReference type="PRINTS" id="PR01023">
    <property type="entry name" value="NAFLGMOTY"/>
</dbReference>
<dbReference type="InterPro" id="IPR006665">
    <property type="entry name" value="OmpA-like"/>
</dbReference>
<keyword evidence="4" id="KW-0282">Flagellum</keyword>
<evidence type="ECO:0000256" key="1">
    <source>
        <dbReference type="PROSITE-ProRule" id="PRU00473"/>
    </source>
</evidence>
<dbReference type="Gene3D" id="2.60.40.2540">
    <property type="match status" value="1"/>
</dbReference>
<evidence type="ECO:0000313" key="5">
    <source>
        <dbReference type="Proteomes" id="UP000094165"/>
    </source>
</evidence>
<proteinExistence type="predicted"/>
<feature type="signal peptide" evidence="2">
    <location>
        <begin position="1"/>
        <end position="22"/>
    </location>
</feature>
<dbReference type="EMBL" id="AJYW02000011">
    <property type="protein sequence ID" value="OEE80166.1"/>
    <property type="molecule type" value="Genomic_DNA"/>
</dbReference>
<dbReference type="Pfam" id="PF18393">
    <property type="entry name" value="MotY_N"/>
    <property type="match status" value="1"/>
</dbReference>
<keyword evidence="2" id="KW-0732">Signal</keyword>
<reference evidence="4 5" key="1">
    <citation type="journal article" date="2012" name="Science">
        <title>Ecological populations of bacteria act as socially cohesive units of antibiotic production and resistance.</title>
        <authorList>
            <person name="Cordero O.X."/>
            <person name="Wildschutte H."/>
            <person name="Kirkup B."/>
            <person name="Proehl S."/>
            <person name="Ngo L."/>
            <person name="Hussain F."/>
            <person name="Le Roux F."/>
            <person name="Mincer T."/>
            <person name="Polz M.F."/>
        </authorList>
    </citation>
    <scope>NUCLEOTIDE SEQUENCE [LARGE SCALE GENOMIC DNA]</scope>
    <source>
        <strain evidence="4 5">FF-238</strain>
    </source>
</reference>
<evidence type="ECO:0000256" key="2">
    <source>
        <dbReference type="SAM" id="SignalP"/>
    </source>
</evidence>
<feature type="domain" description="OmpA-like" evidence="3">
    <location>
        <begin position="175"/>
        <end position="226"/>
    </location>
</feature>
<keyword evidence="1" id="KW-0472">Membrane</keyword>
<name>A0A1E5D8U7_9VIBR</name>
<dbReference type="Gene3D" id="3.30.1330.60">
    <property type="entry name" value="OmpA-like domain"/>
    <property type="match status" value="1"/>
</dbReference>
<sequence>MNKLVVTSSLLMSVLVSPVSMAIEKRYVATPQQSNWEMVTNSPLECRLVHPIPNYGDAEFSSAAGKKINLDFELKMRRPMGETRNVSLISMPPAWRPGENADRITNIKFFKQFDGYIGGQTAWGILGELEKGRYPTFSYQDWQSRDQRIEVALSSVLFQAKYNVFSDCISNLLPYSFEDISFTILHYERDSDKLNKASRKRLSQIADYVRYNQDIDLVLVATYTDS</sequence>
<dbReference type="PROSITE" id="PS51123">
    <property type="entry name" value="OMPA_2"/>
    <property type="match status" value="1"/>
</dbReference>
<protein>
    <submittedName>
        <fullName evidence="4">Flagellar protein MotY</fullName>
    </submittedName>
</protein>
<dbReference type="InterPro" id="IPR041544">
    <property type="entry name" value="MotY_N"/>
</dbReference>
<keyword evidence="4" id="KW-0969">Cilium</keyword>